<dbReference type="SUPFAM" id="SSF101690">
    <property type="entry name" value="PAZ domain"/>
    <property type="match status" value="1"/>
</dbReference>
<gene>
    <name evidence="2" type="ORF">DICVIV_14228</name>
</gene>
<dbReference type="Proteomes" id="UP000053766">
    <property type="component" value="Unassembled WGS sequence"/>
</dbReference>
<proteinExistence type="predicted"/>
<dbReference type="AlphaFoldDB" id="A0A0D8X5V5"/>
<dbReference type="InterPro" id="IPR003100">
    <property type="entry name" value="PAZ_dom"/>
</dbReference>
<dbReference type="InterPro" id="IPR036085">
    <property type="entry name" value="PAZ_dom_sf"/>
</dbReference>
<evidence type="ECO:0000313" key="3">
    <source>
        <dbReference type="Proteomes" id="UP000053766"/>
    </source>
</evidence>
<feature type="non-terminal residue" evidence="2">
    <location>
        <position position="1"/>
    </location>
</feature>
<dbReference type="Pfam" id="PF02170">
    <property type="entry name" value="PAZ"/>
    <property type="match status" value="1"/>
</dbReference>
<protein>
    <recommendedName>
        <fullName evidence="1">PAZ domain-containing protein</fullName>
    </recommendedName>
</protein>
<dbReference type="Gene3D" id="2.170.260.10">
    <property type="entry name" value="paz domain"/>
    <property type="match status" value="1"/>
</dbReference>
<name>A0A0D8X5V5_DICVI</name>
<keyword evidence="3" id="KW-1185">Reference proteome</keyword>
<dbReference type="STRING" id="29172.A0A0D8X5V5"/>
<reference evidence="3" key="2">
    <citation type="journal article" date="2016" name="Sci. Rep.">
        <title>Dictyocaulus viviparus genome, variome and transcriptome elucidate lungworm biology and support future intervention.</title>
        <authorList>
            <person name="McNulty S.N."/>
            <person name="Strube C."/>
            <person name="Rosa B.A."/>
            <person name="Martin J.C."/>
            <person name="Tyagi R."/>
            <person name="Choi Y.J."/>
            <person name="Wang Q."/>
            <person name="Hallsworth Pepin K."/>
            <person name="Zhang X."/>
            <person name="Ozersky P."/>
            <person name="Wilson R.K."/>
            <person name="Sternberg P.W."/>
            <person name="Gasser R.B."/>
            <person name="Mitreva M."/>
        </authorList>
    </citation>
    <scope>NUCLEOTIDE SEQUENCE [LARGE SCALE GENOMIC DNA]</scope>
    <source>
        <strain evidence="3">HannoverDv2000</strain>
    </source>
</reference>
<evidence type="ECO:0000313" key="2">
    <source>
        <dbReference type="EMBL" id="KJH39873.1"/>
    </source>
</evidence>
<reference evidence="2 3" key="1">
    <citation type="submission" date="2013-11" db="EMBL/GenBank/DDBJ databases">
        <title>Draft genome of the bovine lungworm Dictyocaulus viviparus.</title>
        <authorList>
            <person name="Mitreva M."/>
        </authorList>
    </citation>
    <scope>NUCLEOTIDE SEQUENCE [LARGE SCALE GENOMIC DNA]</scope>
    <source>
        <strain evidence="2 3">HannoverDv2000</strain>
    </source>
</reference>
<evidence type="ECO:0000259" key="1">
    <source>
        <dbReference type="Pfam" id="PF02170"/>
    </source>
</evidence>
<feature type="domain" description="PAZ" evidence="1">
    <location>
        <begin position="1"/>
        <end position="60"/>
    </location>
</feature>
<sequence>FEAPDGKRYTVERYFAKRYNIKLKYPSLFTVSERHNPEAYYLVEVLFVAPSQRVLTQQQTQEDVAAVRKASTTLPKYRLKQTKVMKDALKMIPGNTDLEAAGISVDSDFTE</sequence>
<feature type="non-terminal residue" evidence="2">
    <location>
        <position position="111"/>
    </location>
</feature>
<dbReference type="GO" id="GO:0003723">
    <property type="term" value="F:RNA binding"/>
    <property type="evidence" value="ECO:0007669"/>
    <property type="project" value="InterPro"/>
</dbReference>
<organism evidence="2 3">
    <name type="scientific">Dictyocaulus viviparus</name>
    <name type="common">Bovine lungworm</name>
    <dbReference type="NCBI Taxonomy" id="29172"/>
    <lineage>
        <taxon>Eukaryota</taxon>
        <taxon>Metazoa</taxon>
        <taxon>Ecdysozoa</taxon>
        <taxon>Nematoda</taxon>
        <taxon>Chromadorea</taxon>
        <taxon>Rhabditida</taxon>
        <taxon>Rhabditina</taxon>
        <taxon>Rhabditomorpha</taxon>
        <taxon>Strongyloidea</taxon>
        <taxon>Metastrongylidae</taxon>
        <taxon>Dictyocaulus</taxon>
    </lineage>
</organism>
<dbReference type="OrthoDB" id="10450697at2759"/>
<accession>A0A0D8X5V5</accession>
<dbReference type="EMBL" id="KN719578">
    <property type="protein sequence ID" value="KJH39873.1"/>
    <property type="molecule type" value="Genomic_DNA"/>
</dbReference>